<evidence type="ECO:0000313" key="11">
    <source>
        <dbReference type="EMBL" id="TCS60576.1"/>
    </source>
</evidence>
<evidence type="ECO:0000259" key="10">
    <source>
        <dbReference type="PROSITE" id="PS51007"/>
    </source>
</evidence>
<dbReference type="AlphaFoldDB" id="A0A4R3J6U7"/>
<evidence type="ECO:0000256" key="1">
    <source>
        <dbReference type="ARBA" id="ARBA00001926"/>
    </source>
</evidence>
<dbReference type="PROSITE" id="PS51007">
    <property type="entry name" value="CYTC"/>
    <property type="match status" value="1"/>
</dbReference>
<dbReference type="GO" id="GO:0005506">
    <property type="term" value="F:iron ion binding"/>
    <property type="evidence" value="ECO:0007669"/>
    <property type="project" value="InterPro"/>
</dbReference>
<comment type="caution">
    <text evidence="11">The sequence shown here is derived from an EMBL/GenBank/DDBJ whole genome shotgun (WGS) entry which is preliminary data.</text>
</comment>
<gene>
    <name evidence="11" type="ORF">EDD55_11050</name>
</gene>
<evidence type="ECO:0000256" key="2">
    <source>
        <dbReference type="ARBA" id="ARBA00022448"/>
    </source>
</evidence>
<dbReference type="PRINTS" id="PR00605">
    <property type="entry name" value="CYTCHROMECIC"/>
</dbReference>
<comment type="cofactor">
    <cofactor evidence="1">
        <name>heme c</name>
        <dbReference type="ChEBI" id="CHEBI:61717"/>
    </cofactor>
</comment>
<dbReference type="InterPro" id="IPR009056">
    <property type="entry name" value="Cyt_c-like_dom"/>
</dbReference>
<evidence type="ECO:0000256" key="3">
    <source>
        <dbReference type="ARBA" id="ARBA00022617"/>
    </source>
</evidence>
<feature type="chain" id="PRO_5020621183" evidence="9">
    <location>
        <begin position="20"/>
        <end position="149"/>
    </location>
</feature>
<dbReference type="InterPro" id="IPR008168">
    <property type="entry name" value="Cyt_C_IC"/>
</dbReference>
<dbReference type="GO" id="GO:0020037">
    <property type="term" value="F:heme binding"/>
    <property type="evidence" value="ECO:0007669"/>
    <property type="project" value="InterPro"/>
</dbReference>
<evidence type="ECO:0000256" key="6">
    <source>
        <dbReference type="ARBA" id="ARBA00022982"/>
    </source>
</evidence>
<evidence type="ECO:0000313" key="12">
    <source>
        <dbReference type="Proteomes" id="UP000295304"/>
    </source>
</evidence>
<keyword evidence="6" id="KW-0249">Electron transport</keyword>
<proteinExistence type="predicted"/>
<feature type="signal peptide" evidence="9">
    <location>
        <begin position="1"/>
        <end position="19"/>
    </location>
</feature>
<sequence length="149" mass="16224">MRCKLKTLSLNIVLPLALAACGDETISRMDATNAKAVSRGEVLYAANCASCHGDNLQGESKNWKIRKSDGLLPAPPHDVSGHTWHHSDAMLFSYTKFGGAAIAPKGFKSGMPAFGEKLSDQDIWSLLSFIKSQWPAQAQARQERANPRN</sequence>
<dbReference type="PROSITE" id="PS51257">
    <property type="entry name" value="PROKAR_LIPOPROTEIN"/>
    <property type="match status" value="1"/>
</dbReference>
<organism evidence="11 12">
    <name type="scientific">Varunaivibrio sulfuroxidans</name>
    <dbReference type="NCBI Taxonomy" id="1773489"/>
    <lineage>
        <taxon>Bacteria</taxon>
        <taxon>Pseudomonadati</taxon>
        <taxon>Pseudomonadota</taxon>
        <taxon>Alphaproteobacteria</taxon>
        <taxon>Rhodospirillales</taxon>
        <taxon>Magnetovibrionaceae</taxon>
        <taxon>Varunaivibrio</taxon>
    </lineage>
</organism>
<keyword evidence="4" id="KW-0679">Respiratory chain</keyword>
<keyword evidence="3 8" id="KW-0349">Heme</keyword>
<dbReference type="Gene3D" id="1.10.760.10">
    <property type="entry name" value="Cytochrome c-like domain"/>
    <property type="match status" value="1"/>
</dbReference>
<evidence type="ECO:0000256" key="8">
    <source>
        <dbReference type="PROSITE-ProRule" id="PRU00433"/>
    </source>
</evidence>
<dbReference type="GO" id="GO:0009055">
    <property type="term" value="F:electron transfer activity"/>
    <property type="evidence" value="ECO:0007669"/>
    <property type="project" value="InterPro"/>
</dbReference>
<dbReference type="InterPro" id="IPR051459">
    <property type="entry name" value="Cytochrome_c-type_DH"/>
</dbReference>
<evidence type="ECO:0000256" key="9">
    <source>
        <dbReference type="SAM" id="SignalP"/>
    </source>
</evidence>
<keyword evidence="12" id="KW-1185">Reference proteome</keyword>
<keyword evidence="9" id="KW-0732">Signal</keyword>
<reference evidence="11 12" key="1">
    <citation type="submission" date="2019-03" db="EMBL/GenBank/DDBJ databases">
        <title>Genomic Encyclopedia of Type Strains, Phase IV (KMG-IV): sequencing the most valuable type-strain genomes for metagenomic binning, comparative biology and taxonomic classification.</title>
        <authorList>
            <person name="Goeker M."/>
        </authorList>
    </citation>
    <scope>NUCLEOTIDE SEQUENCE [LARGE SCALE GENOMIC DNA]</scope>
    <source>
        <strain evidence="11 12">DSM 101688</strain>
    </source>
</reference>
<dbReference type="RefSeq" id="WP_243644832.1">
    <property type="nucleotide sequence ID" value="NZ_CP119676.1"/>
</dbReference>
<evidence type="ECO:0000256" key="7">
    <source>
        <dbReference type="ARBA" id="ARBA00023004"/>
    </source>
</evidence>
<dbReference type="PANTHER" id="PTHR35008">
    <property type="entry name" value="BLL4482 PROTEIN-RELATED"/>
    <property type="match status" value="1"/>
</dbReference>
<evidence type="ECO:0000256" key="4">
    <source>
        <dbReference type="ARBA" id="ARBA00022660"/>
    </source>
</evidence>
<dbReference type="Proteomes" id="UP000295304">
    <property type="component" value="Unassembled WGS sequence"/>
</dbReference>
<name>A0A4R3J6U7_9PROT</name>
<evidence type="ECO:0000256" key="5">
    <source>
        <dbReference type="ARBA" id="ARBA00022723"/>
    </source>
</evidence>
<dbReference type="SUPFAM" id="SSF46626">
    <property type="entry name" value="Cytochrome c"/>
    <property type="match status" value="1"/>
</dbReference>
<dbReference type="Pfam" id="PF13442">
    <property type="entry name" value="Cytochrome_CBB3"/>
    <property type="match status" value="1"/>
</dbReference>
<keyword evidence="7 8" id="KW-0408">Iron</keyword>
<feature type="domain" description="Cytochrome c" evidence="10">
    <location>
        <begin position="35"/>
        <end position="134"/>
    </location>
</feature>
<dbReference type="EMBL" id="SLZW01000010">
    <property type="protein sequence ID" value="TCS60576.1"/>
    <property type="molecule type" value="Genomic_DNA"/>
</dbReference>
<dbReference type="PANTHER" id="PTHR35008:SF4">
    <property type="entry name" value="BLL4482 PROTEIN"/>
    <property type="match status" value="1"/>
</dbReference>
<keyword evidence="5 8" id="KW-0479">Metal-binding</keyword>
<protein>
    <submittedName>
        <fullName evidence="11">Mono/diheme cytochrome c family protein</fullName>
    </submittedName>
</protein>
<keyword evidence="2" id="KW-0813">Transport</keyword>
<accession>A0A4R3J6U7</accession>
<dbReference type="InterPro" id="IPR036909">
    <property type="entry name" value="Cyt_c-like_dom_sf"/>
</dbReference>